<dbReference type="InterPro" id="IPR011268">
    <property type="entry name" value="Purine_phosphorylase"/>
</dbReference>
<evidence type="ECO:0000256" key="11">
    <source>
        <dbReference type="ARBA" id="ARBA00023970"/>
    </source>
</evidence>
<feature type="domain" description="Nucleoside phosphorylase" evidence="15">
    <location>
        <begin position="32"/>
        <end position="284"/>
    </location>
</feature>
<dbReference type="GO" id="GO:0004731">
    <property type="term" value="F:purine-nucleoside phosphorylase activity"/>
    <property type="evidence" value="ECO:0007669"/>
    <property type="project" value="UniProtKB-EC"/>
</dbReference>
<feature type="binding site" evidence="14">
    <location>
        <position position="206"/>
    </location>
    <ligand>
        <name>a purine D-ribonucleoside</name>
        <dbReference type="ChEBI" id="CHEBI:142355"/>
    </ligand>
</feature>
<dbReference type="Gene3D" id="3.40.50.1580">
    <property type="entry name" value="Nucleoside phosphorylase domain"/>
    <property type="match status" value="1"/>
</dbReference>
<reference evidence="16 17" key="1">
    <citation type="submission" date="2019-04" db="EMBL/GenBank/DDBJ databases">
        <authorList>
            <consortium name="Wellcome Sanger Institute Data Sharing"/>
        </authorList>
    </citation>
    <scope>NUCLEOTIDE SEQUENCE [LARGE SCALE GENOMIC DNA]</scope>
</reference>
<feature type="binding site" evidence="14">
    <location>
        <position position="248"/>
    </location>
    <ligand>
        <name>a purine D-ribonucleoside</name>
        <dbReference type="ChEBI" id="CHEBI:142355"/>
    </ligand>
</feature>
<comment type="catalytic activity">
    <reaction evidence="10 13">
        <text>2'-deoxyinosine + phosphate = 2-deoxy-alpha-D-ribose 1-phosphate + hypoxanthine</text>
        <dbReference type="Rhea" id="RHEA:27750"/>
        <dbReference type="ChEBI" id="CHEBI:17368"/>
        <dbReference type="ChEBI" id="CHEBI:28997"/>
        <dbReference type="ChEBI" id="CHEBI:43474"/>
        <dbReference type="ChEBI" id="CHEBI:57259"/>
        <dbReference type="EC" id="2.4.2.1"/>
    </reaction>
</comment>
<feature type="binding site" evidence="14">
    <location>
        <position position="121"/>
    </location>
    <ligand>
        <name>phosphate</name>
        <dbReference type="ChEBI" id="CHEBI:43474"/>
    </ligand>
</feature>
<evidence type="ECO:0000256" key="7">
    <source>
        <dbReference type="ARBA" id="ARBA00022726"/>
    </source>
</evidence>
<dbReference type="NCBIfam" id="NF006054">
    <property type="entry name" value="PRK08202.1"/>
    <property type="match status" value="1"/>
</dbReference>
<reference evidence="16" key="2">
    <citation type="submission" date="2025-08" db="UniProtKB">
        <authorList>
            <consortium name="Ensembl"/>
        </authorList>
    </citation>
    <scope>IDENTIFICATION</scope>
</reference>
<evidence type="ECO:0000313" key="17">
    <source>
        <dbReference type="Proteomes" id="UP000694397"/>
    </source>
</evidence>
<comment type="catalytic activity">
    <reaction evidence="8 13">
        <text>inosine + phosphate = alpha-D-ribose 1-phosphate + hypoxanthine</text>
        <dbReference type="Rhea" id="RHEA:27646"/>
        <dbReference type="ChEBI" id="CHEBI:17368"/>
        <dbReference type="ChEBI" id="CHEBI:17596"/>
        <dbReference type="ChEBI" id="CHEBI:43474"/>
        <dbReference type="ChEBI" id="CHEBI:57720"/>
        <dbReference type="EC" id="2.4.2.1"/>
    </reaction>
</comment>
<dbReference type="InterPro" id="IPR000845">
    <property type="entry name" value="Nucleoside_phosphorylase_d"/>
</dbReference>
<comment type="catalytic activity">
    <reaction evidence="9 13">
        <text>2'-deoxyguanosine + phosphate = 2-deoxy-alpha-D-ribose 1-phosphate + guanine</text>
        <dbReference type="Rhea" id="RHEA:27738"/>
        <dbReference type="ChEBI" id="CHEBI:16235"/>
        <dbReference type="ChEBI" id="CHEBI:17172"/>
        <dbReference type="ChEBI" id="CHEBI:43474"/>
        <dbReference type="ChEBI" id="CHEBI:57259"/>
        <dbReference type="EC" id="2.4.2.1"/>
    </reaction>
</comment>
<comment type="function">
    <text evidence="12">Catalyzes the phosphorolytic breakdown of the N-glycosidic bond in the beta-(deoxy)ribonucleoside molecules, with the formation of the corresponding free purine bases and pentose-1-phosphate. Preferentially acts on 6-oxopurine nucleosides including inosine and guanosine.</text>
</comment>
<dbReference type="Ensembl" id="ENSSFOT00015020253.2">
    <property type="protein sequence ID" value="ENSSFOP00015020022.1"/>
    <property type="gene ID" value="ENSSFOG00015012858.2"/>
</dbReference>
<reference evidence="16" key="3">
    <citation type="submission" date="2025-09" db="UniProtKB">
        <authorList>
            <consortium name="Ensembl"/>
        </authorList>
    </citation>
    <scope>IDENTIFICATION</scope>
</reference>
<evidence type="ECO:0000256" key="2">
    <source>
        <dbReference type="ARBA" id="ARBA00006751"/>
    </source>
</evidence>
<dbReference type="OrthoDB" id="10261782at2759"/>
<keyword evidence="17" id="KW-1185">Reference proteome</keyword>
<keyword evidence="5 13" id="KW-0328">Glycosyltransferase</keyword>
<feature type="binding site" evidence="14">
    <location>
        <begin position="89"/>
        <end position="91"/>
    </location>
    <ligand>
        <name>phosphate</name>
        <dbReference type="ChEBI" id="CHEBI:43474"/>
    </ligand>
</feature>
<evidence type="ECO:0000256" key="10">
    <source>
        <dbReference type="ARBA" id="ARBA00023950"/>
    </source>
</evidence>
<evidence type="ECO:0000256" key="14">
    <source>
        <dbReference type="PIRSR" id="PIRSR000477-2"/>
    </source>
</evidence>
<gene>
    <name evidence="16" type="primary">PNP</name>
    <name evidence="16" type="synonym">LOC108937889</name>
</gene>
<evidence type="ECO:0000259" key="15">
    <source>
        <dbReference type="Pfam" id="PF01048"/>
    </source>
</evidence>
<comment type="pathway">
    <text evidence="1 13">Purine metabolism; purine nucleoside salvage.</text>
</comment>
<dbReference type="KEGG" id="sfm:108937889"/>
<organism evidence="16 17">
    <name type="scientific">Scleropages formosus</name>
    <name type="common">Asian bonytongue</name>
    <name type="synonym">Osteoglossum formosum</name>
    <dbReference type="NCBI Taxonomy" id="113540"/>
    <lineage>
        <taxon>Eukaryota</taxon>
        <taxon>Metazoa</taxon>
        <taxon>Chordata</taxon>
        <taxon>Craniata</taxon>
        <taxon>Vertebrata</taxon>
        <taxon>Euteleostomi</taxon>
        <taxon>Actinopterygii</taxon>
        <taxon>Neopterygii</taxon>
        <taxon>Teleostei</taxon>
        <taxon>Osteoglossocephala</taxon>
        <taxon>Osteoglossomorpha</taxon>
        <taxon>Osteoglossiformes</taxon>
        <taxon>Osteoglossidae</taxon>
        <taxon>Scleropages</taxon>
    </lineage>
</organism>
<dbReference type="GeneTree" id="ENSGT00950000182991"/>
<evidence type="ECO:0000256" key="8">
    <source>
        <dbReference type="ARBA" id="ARBA00023918"/>
    </source>
</evidence>
<comment type="similarity">
    <text evidence="2 13">Belongs to the PNP/MTAP phosphorylase family.</text>
</comment>
<dbReference type="PANTHER" id="PTHR11904:SF12">
    <property type="entry name" value="PURINE NUCLEOSIDE PHOSPHORYLASE"/>
    <property type="match status" value="1"/>
</dbReference>
<dbReference type="GO" id="GO:0006166">
    <property type="term" value="P:purine ribonucleoside salvage"/>
    <property type="evidence" value="ECO:0007669"/>
    <property type="project" value="UniProtKB-KW"/>
</dbReference>
<dbReference type="CDD" id="cd09009">
    <property type="entry name" value="PNP-EcPNPII_like"/>
    <property type="match status" value="1"/>
</dbReference>
<feature type="binding site" evidence="14">
    <location>
        <position position="69"/>
    </location>
    <ligand>
        <name>phosphate</name>
        <dbReference type="ChEBI" id="CHEBI:43474"/>
    </ligand>
</feature>
<evidence type="ECO:0000256" key="9">
    <source>
        <dbReference type="ARBA" id="ARBA00023929"/>
    </source>
</evidence>
<keyword evidence="7" id="KW-0660">Purine salvage</keyword>
<dbReference type="SUPFAM" id="SSF53167">
    <property type="entry name" value="Purine and uridine phosphorylases"/>
    <property type="match status" value="1"/>
</dbReference>
<sequence>MMFPEITPDYGYEECKSTAEWLLAQKAARPQVGIVCGSGLGGLGEMLKDQVVFKYEDIPSFPQSTVLGHTGQLVFGMLEGKPCVCMQGRFHLYEGHPVQKTTLPMRIFKLLGVKTVILTNAAGGLNEDYKVGDIMIIKDHINMPGFAGVNPLAGKNDERFGVRFPCMSDAYDRDLRQLAQDVGEELGYKDFLREGVYCVLGGPSYETIAECRMLHRLGADAVGMSTVHEVIVARHCGMRVFALSLITNKAVMDYNSEEKANHEEVLQTGKQRAEQLEKLVSSMVSRIKHN</sequence>
<evidence type="ECO:0000256" key="13">
    <source>
        <dbReference type="PIRNR" id="PIRNR000477"/>
    </source>
</evidence>
<evidence type="ECO:0000256" key="3">
    <source>
        <dbReference type="ARBA" id="ARBA00011886"/>
    </source>
</evidence>
<dbReference type="InterPro" id="IPR035994">
    <property type="entry name" value="Nucleoside_phosphorylase_sf"/>
</dbReference>
<evidence type="ECO:0000256" key="6">
    <source>
        <dbReference type="ARBA" id="ARBA00022679"/>
    </source>
</evidence>
<evidence type="ECO:0000256" key="1">
    <source>
        <dbReference type="ARBA" id="ARBA00005058"/>
    </source>
</evidence>
<dbReference type="InterPro" id="IPR011270">
    <property type="entry name" value="Pur_Nuc_Pase_Ino/Guo-sp"/>
</dbReference>
<dbReference type="Pfam" id="PF01048">
    <property type="entry name" value="PNP_UDP_1"/>
    <property type="match status" value="1"/>
</dbReference>
<dbReference type="PIRSF" id="PIRSF000477">
    <property type="entry name" value="PurNPase"/>
    <property type="match status" value="1"/>
</dbReference>
<evidence type="ECO:0000256" key="4">
    <source>
        <dbReference type="ARBA" id="ARBA00013834"/>
    </source>
</evidence>
<feature type="binding site" evidence="14">
    <location>
        <position position="225"/>
    </location>
    <ligand>
        <name>phosphate</name>
        <dbReference type="ChEBI" id="CHEBI:43474"/>
    </ligand>
</feature>
<dbReference type="UniPathway" id="UPA00606"/>
<evidence type="ECO:0000313" key="16">
    <source>
        <dbReference type="Ensembl" id="ENSSFOP00015020022.1"/>
    </source>
</evidence>
<keyword evidence="6 13" id="KW-0808">Transferase</keyword>
<comment type="catalytic activity">
    <reaction evidence="11 13">
        <text>guanosine + phosphate = alpha-D-ribose 1-phosphate + guanine</text>
        <dbReference type="Rhea" id="RHEA:13233"/>
        <dbReference type="ChEBI" id="CHEBI:16235"/>
        <dbReference type="ChEBI" id="CHEBI:16750"/>
        <dbReference type="ChEBI" id="CHEBI:43474"/>
        <dbReference type="ChEBI" id="CHEBI:57720"/>
        <dbReference type="EC" id="2.4.2.1"/>
    </reaction>
</comment>
<evidence type="ECO:0000256" key="12">
    <source>
        <dbReference type="ARBA" id="ARBA00054498"/>
    </source>
</evidence>
<protein>
    <recommendedName>
        <fullName evidence="4 13">Purine nucleoside phosphorylase</fullName>
        <ecNumber evidence="3 13">2.4.2.1</ecNumber>
    </recommendedName>
    <alternativeName>
        <fullName evidence="13">Inosine-guanosine phosphorylase</fullName>
    </alternativeName>
</protein>
<dbReference type="EC" id="2.4.2.1" evidence="3 13"/>
<dbReference type="NCBIfam" id="TIGR01700">
    <property type="entry name" value="PNPH"/>
    <property type="match status" value="1"/>
</dbReference>
<proteinExistence type="inferred from homology"/>
<dbReference type="GO" id="GO:0005737">
    <property type="term" value="C:cytoplasm"/>
    <property type="evidence" value="ECO:0007669"/>
    <property type="project" value="TreeGrafter"/>
</dbReference>
<feature type="binding site" evidence="14">
    <location>
        <position position="38"/>
    </location>
    <ligand>
        <name>phosphate</name>
        <dbReference type="ChEBI" id="CHEBI:43474"/>
    </ligand>
</feature>
<comment type="function">
    <text evidence="13">The purine nucleoside phosphorylases catalyze the phosphorolytic breakdown of the N-glycosidic bond in the beta-(deoxy)ribonucleoside molecules, with the formation of the corresponding free purine bases and pentose-1-phosphate.</text>
</comment>
<dbReference type="PANTHER" id="PTHR11904">
    <property type="entry name" value="METHYLTHIOADENOSINE/PURINE NUCLEOSIDE PHOSPHORYLASE"/>
    <property type="match status" value="1"/>
</dbReference>
<dbReference type="FunFam" id="3.40.50.1580:FF:000004">
    <property type="entry name" value="Purine nucleoside phosphorylase"/>
    <property type="match status" value="1"/>
</dbReference>
<dbReference type="AlphaFoldDB" id="A0A8C9RMY5"/>
<evidence type="ECO:0000256" key="5">
    <source>
        <dbReference type="ARBA" id="ARBA00022676"/>
    </source>
</evidence>
<name>A0A8C9RMY5_SCLFO</name>
<accession>A0A8C9RMY5</accession>
<dbReference type="NCBIfam" id="TIGR01697">
    <property type="entry name" value="PNPH-PUNA-XAPA"/>
    <property type="match status" value="1"/>
</dbReference>
<dbReference type="Proteomes" id="UP000694397">
    <property type="component" value="Chromosome 1"/>
</dbReference>